<evidence type="ECO:0000256" key="2">
    <source>
        <dbReference type="ARBA" id="ARBA00000751"/>
    </source>
</evidence>
<organism evidence="4 5">
    <name type="scientific">Candidatus Flavonifractor merdigallinarum</name>
    <dbReference type="NCBI Taxonomy" id="2838589"/>
    <lineage>
        <taxon>Bacteria</taxon>
        <taxon>Bacillati</taxon>
        <taxon>Bacillota</taxon>
        <taxon>Clostridia</taxon>
        <taxon>Eubacteriales</taxon>
        <taxon>Oscillospiraceae</taxon>
        <taxon>Flavonifractor</taxon>
    </lineage>
</organism>
<reference evidence="4" key="2">
    <citation type="submission" date="2021-04" db="EMBL/GenBank/DDBJ databases">
        <authorList>
            <person name="Gilroy R."/>
        </authorList>
    </citation>
    <scope>NUCLEOTIDE SEQUENCE</scope>
    <source>
        <strain evidence="4">ChiBcec16_6824</strain>
    </source>
</reference>
<dbReference type="CDD" id="cd15457">
    <property type="entry name" value="NADAR"/>
    <property type="match status" value="1"/>
</dbReference>
<evidence type="ECO:0000256" key="1">
    <source>
        <dbReference type="ARBA" id="ARBA00000022"/>
    </source>
</evidence>
<sequence>MRRVVCFHNPDEINGYLSNWYLSEFCVDGISYSSLEQYMMHQKAVRFHDEEIAAQILNTDNVGKIKALGREVHHYNGTVWNGIRQIVVYRGLLEKFRQNEELKARLLATEDDLLAECAVQDKIWGIGLSMTDERRFDMEEWTGQNLLGFTLMQVREVLRG</sequence>
<dbReference type="NCBIfam" id="TIGR02464">
    <property type="entry name" value="ribofla_fusion"/>
    <property type="match status" value="1"/>
</dbReference>
<dbReference type="InterPro" id="IPR012816">
    <property type="entry name" value="NADAR"/>
</dbReference>
<dbReference type="AlphaFoldDB" id="A0A9D2BY98"/>
<dbReference type="InterPro" id="IPR037238">
    <property type="entry name" value="YbiA-like_sf"/>
</dbReference>
<protein>
    <submittedName>
        <fullName evidence="4">NADAR family protein</fullName>
    </submittedName>
</protein>
<evidence type="ECO:0000313" key="4">
    <source>
        <dbReference type="EMBL" id="HIY21032.1"/>
    </source>
</evidence>
<reference evidence="4" key="1">
    <citation type="journal article" date="2021" name="PeerJ">
        <title>Extensive microbial diversity within the chicken gut microbiome revealed by metagenomics and culture.</title>
        <authorList>
            <person name="Gilroy R."/>
            <person name="Ravi A."/>
            <person name="Getino M."/>
            <person name="Pursley I."/>
            <person name="Horton D.L."/>
            <person name="Alikhan N.F."/>
            <person name="Baker D."/>
            <person name="Gharbi K."/>
            <person name="Hall N."/>
            <person name="Watson M."/>
            <person name="Adriaenssens E.M."/>
            <person name="Foster-Nyarko E."/>
            <person name="Jarju S."/>
            <person name="Secka A."/>
            <person name="Antonio M."/>
            <person name="Oren A."/>
            <person name="Chaudhuri R.R."/>
            <person name="La Ragione R."/>
            <person name="Hildebrand F."/>
            <person name="Pallen M.J."/>
        </authorList>
    </citation>
    <scope>NUCLEOTIDE SEQUENCE</scope>
    <source>
        <strain evidence="4">ChiBcec16_6824</strain>
    </source>
</reference>
<dbReference type="Proteomes" id="UP000823868">
    <property type="component" value="Unassembled WGS sequence"/>
</dbReference>
<evidence type="ECO:0000313" key="5">
    <source>
        <dbReference type="Proteomes" id="UP000823868"/>
    </source>
</evidence>
<dbReference type="SUPFAM" id="SSF143990">
    <property type="entry name" value="YbiA-like"/>
    <property type="match status" value="1"/>
</dbReference>
<comment type="catalytic activity">
    <reaction evidence="1">
        <text>5-amino-6-(5-phospho-D-ribosylamino)uracil + H2O = 5,6-diaminouracil + D-ribose 5-phosphate</text>
        <dbReference type="Rhea" id="RHEA:55020"/>
        <dbReference type="ChEBI" id="CHEBI:15377"/>
        <dbReference type="ChEBI" id="CHEBI:46252"/>
        <dbReference type="ChEBI" id="CHEBI:58453"/>
        <dbReference type="ChEBI" id="CHEBI:78346"/>
    </reaction>
</comment>
<dbReference type="Pfam" id="PF08719">
    <property type="entry name" value="NADAR"/>
    <property type="match status" value="1"/>
</dbReference>
<dbReference type="EMBL" id="DXDX01000072">
    <property type="protein sequence ID" value="HIY21032.1"/>
    <property type="molecule type" value="Genomic_DNA"/>
</dbReference>
<feature type="domain" description="NADAR" evidence="3">
    <location>
        <begin position="7"/>
        <end position="159"/>
    </location>
</feature>
<evidence type="ECO:0000259" key="3">
    <source>
        <dbReference type="Pfam" id="PF08719"/>
    </source>
</evidence>
<proteinExistence type="predicted"/>
<dbReference type="Gene3D" id="1.10.357.40">
    <property type="entry name" value="YbiA-like"/>
    <property type="match status" value="1"/>
</dbReference>
<comment type="caution">
    <text evidence="4">The sequence shown here is derived from an EMBL/GenBank/DDBJ whole genome shotgun (WGS) entry which is preliminary data.</text>
</comment>
<accession>A0A9D2BY98</accession>
<name>A0A9D2BY98_9FIRM</name>
<comment type="catalytic activity">
    <reaction evidence="2">
        <text>2,5-diamino-6-hydroxy-4-(5-phosphoribosylamino)-pyrimidine + H2O = 2,5,6-triamino-4-hydroxypyrimidine + D-ribose 5-phosphate</text>
        <dbReference type="Rhea" id="RHEA:23436"/>
        <dbReference type="ChEBI" id="CHEBI:15377"/>
        <dbReference type="ChEBI" id="CHEBI:58614"/>
        <dbReference type="ChEBI" id="CHEBI:78346"/>
        <dbReference type="ChEBI" id="CHEBI:137796"/>
    </reaction>
</comment>
<gene>
    <name evidence="4" type="ORF">H9841_03905</name>
</gene>